<reference evidence="3" key="2">
    <citation type="submission" date="2020-09" db="EMBL/GenBank/DDBJ databases">
        <authorList>
            <person name="Sun Q."/>
            <person name="Ohkuma M."/>
        </authorList>
    </citation>
    <scope>NUCLEOTIDE SEQUENCE</scope>
    <source>
        <strain evidence="3">JCM 4633</strain>
    </source>
</reference>
<feature type="domain" description="Insertion element IS402-like" evidence="2">
    <location>
        <begin position="7"/>
        <end position="78"/>
    </location>
</feature>
<gene>
    <name evidence="3" type="ORF">GCM10010507_63470</name>
</gene>
<proteinExistence type="predicted"/>
<evidence type="ECO:0000256" key="1">
    <source>
        <dbReference type="SAM" id="MobiDB-lite"/>
    </source>
</evidence>
<dbReference type="NCBIfam" id="NF033580">
    <property type="entry name" value="transpos_IS5_3"/>
    <property type="match status" value="1"/>
</dbReference>
<evidence type="ECO:0000259" key="2">
    <source>
        <dbReference type="Pfam" id="PF13340"/>
    </source>
</evidence>
<dbReference type="PANTHER" id="PTHR46637">
    <property type="entry name" value="TIS1421-TRANSPOSASE PROTEIN A"/>
    <property type="match status" value="1"/>
</dbReference>
<feature type="compositionally biased region" description="Basic and acidic residues" evidence="1">
    <location>
        <begin position="119"/>
        <end position="128"/>
    </location>
</feature>
<organism evidence="3 4">
    <name type="scientific">Streptomyces cinnamoneus</name>
    <name type="common">Streptoverticillium cinnamoneum</name>
    <dbReference type="NCBI Taxonomy" id="53446"/>
    <lineage>
        <taxon>Bacteria</taxon>
        <taxon>Bacillati</taxon>
        <taxon>Actinomycetota</taxon>
        <taxon>Actinomycetes</taxon>
        <taxon>Kitasatosporales</taxon>
        <taxon>Streptomycetaceae</taxon>
        <taxon>Streptomyces</taxon>
        <taxon>Streptomyces cinnamoneus group</taxon>
    </lineage>
</organism>
<dbReference type="Proteomes" id="UP000646244">
    <property type="component" value="Unassembled WGS sequence"/>
</dbReference>
<feature type="region of interest" description="Disordered" evidence="1">
    <location>
        <begin position="105"/>
        <end position="146"/>
    </location>
</feature>
<dbReference type="InterPro" id="IPR052909">
    <property type="entry name" value="Transposase_6_like"/>
</dbReference>
<dbReference type="EMBL" id="BMVB01000077">
    <property type="protein sequence ID" value="GHC75684.1"/>
    <property type="molecule type" value="Genomic_DNA"/>
</dbReference>
<dbReference type="InterPro" id="IPR025161">
    <property type="entry name" value="IS402-like_dom"/>
</dbReference>
<sequence length="146" mass="16436">MVRRHELTNGQWERIAPLLPETGGPGGRWADHRTVVNGVLYRTRTGIPWRDLPERYGAWQTVYERHRRWSADGTWSKILYALQAGADATGQDEDGSWAVNADSTTCRAHQHAAGARHRPPADHPEKGAARVWTQRAVRPWDAPGVD</sequence>
<name>A0A919C6H0_STRCJ</name>
<dbReference type="PANTHER" id="PTHR46637:SF1">
    <property type="entry name" value="BLL5188 PROTEIN"/>
    <property type="match status" value="1"/>
</dbReference>
<feature type="compositionally biased region" description="Basic residues" evidence="1">
    <location>
        <begin position="108"/>
        <end position="118"/>
    </location>
</feature>
<protein>
    <submittedName>
        <fullName evidence="3">Transposase</fullName>
    </submittedName>
</protein>
<evidence type="ECO:0000313" key="3">
    <source>
        <dbReference type="EMBL" id="GHC75684.1"/>
    </source>
</evidence>
<evidence type="ECO:0000313" key="4">
    <source>
        <dbReference type="Proteomes" id="UP000646244"/>
    </source>
</evidence>
<reference evidence="3" key="1">
    <citation type="journal article" date="2014" name="Int. J. Syst. Evol. Microbiol.">
        <title>Complete genome sequence of Corynebacterium casei LMG S-19264T (=DSM 44701T), isolated from a smear-ripened cheese.</title>
        <authorList>
            <consortium name="US DOE Joint Genome Institute (JGI-PGF)"/>
            <person name="Walter F."/>
            <person name="Albersmeier A."/>
            <person name="Kalinowski J."/>
            <person name="Ruckert C."/>
        </authorList>
    </citation>
    <scope>NUCLEOTIDE SEQUENCE</scope>
    <source>
        <strain evidence="3">JCM 4633</strain>
    </source>
</reference>
<dbReference type="Pfam" id="PF13340">
    <property type="entry name" value="DUF4096"/>
    <property type="match status" value="1"/>
</dbReference>
<accession>A0A919C6H0</accession>
<comment type="caution">
    <text evidence="3">The sequence shown here is derived from an EMBL/GenBank/DDBJ whole genome shotgun (WGS) entry which is preliminary data.</text>
</comment>
<dbReference type="AlphaFoldDB" id="A0A919C6H0"/>